<dbReference type="InterPro" id="IPR045032">
    <property type="entry name" value="PEL"/>
</dbReference>
<evidence type="ECO:0000313" key="12">
    <source>
        <dbReference type="EMBL" id="SPZ11908.1"/>
    </source>
</evidence>
<dbReference type="GO" id="GO:0005576">
    <property type="term" value="C:extracellular region"/>
    <property type="evidence" value="ECO:0007669"/>
    <property type="project" value="UniProtKB-SubCell"/>
</dbReference>
<dbReference type="UniPathway" id="UPA00545">
    <property type="reaction ID" value="UER00824"/>
</dbReference>
<dbReference type="EC" id="4.2.2.2" evidence="4"/>
<evidence type="ECO:0000256" key="3">
    <source>
        <dbReference type="ARBA" id="ARBA00005220"/>
    </source>
</evidence>
<accession>A0A2X2CV55</accession>
<protein>
    <recommendedName>
        <fullName evidence="4">pectate lyase</fullName>
        <ecNumber evidence="4">4.2.2.2</ecNumber>
    </recommendedName>
</protein>
<organism evidence="12 13">
    <name type="scientific">Pseudomonas luteola</name>
    <dbReference type="NCBI Taxonomy" id="47886"/>
    <lineage>
        <taxon>Bacteria</taxon>
        <taxon>Pseudomonadati</taxon>
        <taxon>Pseudomonadota</taxon>
        <taxon>Gammaproteobacteria</taxon>
        <taxon>Pseudomonadales</taxon>
        <taxon>Pseudomonadaceae</taxon>
        <taxon>Pseudomonas</taxon>
    </lineage>
</organism>
<dbReference type="GO" id="GO:0030570">
    <property type="term" value="F:pectate lyase activity"/>
    <property type="evidence" value="ECO:0007669"/>
    <property type="project" value="UniProtKB-EC"/>
</dbReference>
<dbReference type="GO" id="GO:0046872">
    <property type="term" value="F:metal ion binding"/>
    <property type="evidence" value="ECO:0007669"/>
    <property type="project" value="UniProtKB-KW"/>
</dbReference>
<evidence type="ECO:0000256" key="8">
    <source>
        <dbReference type="ARBA" id="ARBA00023239"/>
    </source>
</evidence>
<feature type="domain" description="Pectate lyase" evidence="11">
    <location>
        <begin position="54"/>
        <end position="315"/>
    </location>
</feature>
<keyword evidence="9" id="KW-0119">Carbohydrate metabolism</keyword>
<keyword evidence="9" id="KW-0624">Polysaccharide degradation</keyword>
<dbReference type="InterPro" id="IPR018082">
    <property type="entry name" value="AmbAllergen"/>
</dbReference>
<dbReference type="GO" id="GO:0045490">
    <property type="term" value="P:pectin catabolic process"/>
    <property type="evidence" value="ECO:0007669"/>
    <property type="project" value="UniProtKB-UniPathway"/>
</dbReference>
<feature type="chain" id="PRO_5015910749" description="pectate lyase" evidence="10">
    <location>
        <begin position="30"/>
        <end position="380"/>
    </location>
</feature>
<dbReference type="RefSeq" id="WP_112297919.1">
    <property type="nucleotide sequence ID" value="NZ_UAUF01000014.1"/>
</dbReference>
<evidence type="ECO:0000256" key="7">
    <source>
        <dbReference type="ARBA" id="ARBA00022837"/>
    </source>
</evidence>
<comment type="pathway">
    <text evidence="3">Glycan metabolism; pectin degradation; 2-dehydro-3-deoxy-D-gluconate from pectin: step 2/5.</text>
</comment>
<dbReference type="Gene3D" id="2.160.20.10">
    <property type="entry name" value="Single-stranded right-handed beta-helix, Pectin lyase-like"/>
    <property type="match status" value="1"/>
</dbReference>
<keyword evidence="6 10" id="KW-0732">Signal</keyword>
<proteinExistence type="inferred from homology"/>
<keyword evidence="9" id="KW-0964">Secreted</keyword>
<name>A0A2X2CV55_PSELU</name>
<evidence type="ECO:0000256" key="10">
    <source>
        <dbReference type="SAM" id="SignalP"/>
    </source>
</evidence>
<evidence type="ECO:0000256" key="4">
    <source>
        <dbReference type="ARBA" id="ARBA00012272"/>
    </source>
</evidence>
<sequence length="380" mass="40258">MTMKSGSLKKPALLGAGVVLLTAAASTFAADMREAASTGWATQNGGTKGGAAAASANIYTVRTANDLKNALKASASSRIIKVSGKIDINEGKAYTSTSEMKKRAELVVPGNTTIVGLGSTAQIVNGFFMIKENNVIMRNLTIENPWDPTPVFDPDDGDAGNWNSEYDGVTVQGASNVWIDHMTFTDGSRPDDPSEIKKGRHVQHHDGALDVKKGANYVTISNTVFKLHDKNILIGSSDSASSTDKGKLKVTIHNSVFENVTQRAPRVRFGQVHLYNNLHTGNTKDAVYPFYSAHGVGKSSAILSEANAFNISGISSCDKITAKNGGSVYKDAGSLINGVSMKCSWNSNIGWTPPYKYTKMAASLVASKVPSEAGAGKISF</sequence>
<evidence type="ECO:0000256" key="1">
    <source>
        <dbReference type="ARBA" id="ARBA00000695"/>
    </source>
</evidence>
<dbReference type="SUPFAM" id="SSF51126">
    <property type="entry name" value="Pectin lyase-like"/>
    <property type="match status" value="1"/>
</dbReference>
<keyword evidence="5" id="KW-0479">Metal-binding</keyword>
<evidence type="ECO:0000313" key="13">
    <source>
        <dbReference type="Proteomes" id="UP000250443"/>
    </source>
</evidence>
<comment type="catalytic activity">
    <reaction evidence="1">
        <text>Eliminative cleavage of (1-&gt;4)-alpha-D-galacturonan to give oligosaccharides with 4-deoxy-alpha-D-galact-4-enuronosyl groups at their non-reducing ends.</text>
        <dbReference type="EC" id="4.2.2.2"/>
    </reaction>
</comment>
<dbReference type="SMART" id="SM00656">
    <property type="entry name" value="Amb_all"/>
    <property type="match status" value="1"/>
</dbReference>
<feature type="signal peptide" evidence="10">
    <location>
        <begin position="1"/>
        <end position="29"/>
    </location>
</feature>
<dbReference type="PRINTS" id="PR00807">
    <property type="entry name" value="AMBALLERGEN"/>
</dbReference>
<comment type="similarity">
    <text evidence="9">Belongs to the polysaccharide lyase 1 family.</text>
</comment>
<comment type="subcellular location">
    <subcellularLocation>
        <location evidence="9">Secreted</location>
    </subcellularLocation>
</comment>
<dbReference type="PANTHER" id="PTHR31683">
    <property type="entry name" value="PECTATE LYASE 18-RELATED"/>
    <property type="match status" value="1"/>
</dbReference>
<dbReference type="Proteomes" id="UP000250443">
    <property type="component" value="Unassembled WGS sequence"/>
</dbReference>
<gene>
    <name evidence="12" type="primary">pel_1</name>
    <name evidence="12" type="ORF">NCTC11842_04163</name>
</gene>
<comment type="cofactor">
    <cofactor evidence="2">
        <name>Ca(2+)</name>
        <dbReference type="ChEBI" id="CHEBI:29108"/>
    </cofactor>
</comment>
<evidence type="ECO:0000256" key="9">
    <source>
        <dbReference type="RuleBase" id="RU361173"/>
    </source>
</evidence>
<dbReference type="PANTHER" id="PTHR31683:SF18">
    <property type="entry name" value="PECTATE LYASE 21-RELATED"/>
    <property type="match status" value="1"/>
</dbReference>
<evidence type="ECO:0000256" key="5">
    <source>
        <dbReference type="ARBA" id="ARBA00022723"/>
    </source>
</evidence>
<dbReference type="Pfam" id="PF00544">
    <property type="entry name" value="Pectate_lyase_4"/>
    <property type="match status" value="1"/>
</dbReference>
<evidence type="ECO:0000256" key="2">
    <source>
        <dbReference type="ARBA" id="ARBA00001913"/>
    </source>
</evidence>
<keyword evidence="8 9" id="KW-0456">Lyase</keyword>
<evidence type="ECO:0000256" key="6">
    <source>
        <dbReference type="ARBA" id="ARBA00022729"/>
    </source>
</evidence>
<dbReference type="EMBL" id="UAUF01000014">
    <property type="protein sequence ID" value="SPZ11908.1"/>
    <property type="molecule type" value="Genomic_DNA"/>
</dbReference>
<dbReference type="InterPro" id="IPR012334">
    <property type="entry name" value="Pectin_lyas_fold"/>
</dbReference>
<reference evidence="12 13" key="1">
    <citation type="submission" date="2018-06" db="EMBL/GenBank/DDBJ databases">
        <authorList>
            <consortium name="Pathogen Informatics"/>
            <person name="Doyle S."/>
        </authorList>
    </citation>
    <scope>NUCLEOTIDE SEQUENCE [LARGE SCALE GENOMIC DNA]</scope>
    <source>
        <strain evidence="12 13">NCTC11842</strain>
    </source>
</reference>
<keyword evidence="7" id="KW-0106">Calcium</keyword>
<dbReference type="InterPro" id="IPR011050">
    <property type="entry name" value="Pectin_lyase_fold/virulence"/>
</dbReference>
<dbReference type="InterPro" id="IPR002022">
    <property type="entry name" value="Pec_lyase"/>
</dbReference>
<evidence type="ECO:0000259" key="11">
    <source>
        <dbReference type="SMART" id="SM00656"/>
    </source>
</evidence>
<dbReference type="AlphaFoldDB" id="A0A2X2CV55"/>